<protein>
    <recommendedName>
        <fullName evidence="3">Sulfurtransferase</fullName>
    </recommendedName>
</protein>
<keyword evidence="1" id="KW-0677">Repeat</keyword>
<evidence type="ECO:0000256" key="2">
    <source>
        <dbReference type="ARBA" id="ARBA00047549"/>
    </source>
</evidence>
<comment type="catalytic activity">
    <reaction evidence="2">
        <text>thiosulfate + hydrogen cyanide = thiocyanate + sulfite + 2 H(+)</text>
        <dbReference type="Rhea" id="RHEA:16881"/>
        <dbReference type="ChEBI" id="CHEBI:15378"/>
        <dbReference type="ChEBI" id="CHEBI:17359"/>
        <dbReference type="ChEBI" id="CHEBI:18022"/>
        <dbReference type="ChEBI" id="CHEBI:18407"/>
        <dbReference type="ChEBI" id="CHEBI:33542"/>
        <dbReference type="EC" id="2.8.1.1"/>
    </reaction>
</comment>
<dbReference type="InterPro" id="IPR051126">
    <property type="entry name" value="Thiosulfate_sulfurtransferase"/>
</dbReference>
<dbReference type="SUPFAM" id="SSF52821">
    <property type="entry name" value="Rhodanese/Cell cycle control phosphatase"/>
    <property type="match status" value="2"/>
</dbReference>
<sequence>MRKMKNYLVVLGLVFLIAVGFSFMVGAEYVKIEDRGYANPEALISAEELAEIIDRDDVVVVDNRGKIGYAAGHIPGAIKIEKSEMKASGGMRLSKENFEKLFSEKGIKNGDTIVVYDDHGDLYSAWLWWSAKIYGHEDVRMLDGGIDRWNALNYETKMFPDSLAESNYKAEALDESLLAHKEDVLAAIEEDNIIIQDTRAEAEHNGEKLLSGAGRKGRIPSSIWLEWDESLNEDHTFMTAEELQDLYTARGIIDDKEIITYCQSAVRSSHALFTLTQLLGYDDVENYDGSWVEWSNDESLPVK</sequence>
<dbReference type="PANTHER" id="PTHR43855">
    <property type="entry name" value="THIOSULFATE SULFURTRANSFERASE"/>
    <property type="match status" value="1"/>
</dbReference>
<evidence type="ECO:0000256" key="3">
    <source>
        <dbReference type="RuleBase" id="RU000507"/>
    </source>
</evidence>
<dbReference type="EMBL" id="CAUI01000021">
    <property type="protein sequence ID" value="CCU80157.1"/>
    <property type="molecule type" value="Genomic_DNA"/>
</dbReference>
<dbReference type="AlphaFoldDB" id="M5EFZ4"/>
<evidence type="ECO:0000259" key="4">
    <source>
        <dbReference type="PROSITE" id="PS50206"/>
    </source>
</evidence>
<dbReference type="InterPro" id="IPR001307">
    <property type="entry name" value="Thiosulphate_STrfase_CS"/>
</dbReference>
<dbReference type="InParanoid" id="M5EFZ4"/>
<reference evidence="6" key="1">
    <citation type="journal article" date="2013" name="Genome Announc.">
        <title>Genome Sequence of Halanaerobium saccharolyticum subsp. saccharolyticum Strain DSM 6643T, a Halophilic Hydrogen-Producing Bacterium.</title>
        <authorList>
            <person name="Kivisto A."/>
            <person name="Larjo A."/>
            <person name="Ciranna A."/>
            <person name="Santala V."/>
            <person name="Roos C."/>
            <person name="Karp M."/>
        </authorList>
    </citation>
    <scope>NUCLEOTIDE SEQUENCE [LARGE SCALE GENOMIC DNA]</scope>
    <source>
        <strain evidence="6">DSM 6643</strain>
    </source>
</reference>
<dbReference type="Pfam" id="PF00581">
    <property type="entry name" value="Rhodanese"/>
    <property type="match status" value="2"/>
</dbReference>
<gene>
    <name evidence="5" type="ORF">HSACCH_01895</name>
</gene>
<feature type="domain" description="Rhodanese" evidence="4">
    <location>
        <begin position="54"/>
        <end position="158"/>
    </location>
</feature>
<dbReference type="PANTHER" id="PTHR43855:SF1">
    <property type="entry name" value="THIOSULFATE SULFURTRANSFERASE"/>
    <property type="match status" value="1"/>
</dbReference>
<dbReference type="PROSITE" id="PS00683">
    <property type="entry name" value="RHODANESE_2"/>
    <property type="match status" value="1"/>
</dbReference>
<dbReference type="eggNOG" id="COG2897">
    <property type="taxonomic scope" value="Bacteria"/>
</dbReference>
<feature type="domain" description="Rhodanese" evidence="4">
    <location>
        <begin position="215"/>
        <end position="303"/>
    </location>
</feature>
<dbReference type="InterPro" id="IPR036873">
    <property type="entry name" value="Rhodanese-like_dom_sf"/>
</dbReference>
<dbReference type="PROSITE" id="PS00380">
    <property type="entry name" value="RHODANESE_1"/>
    <property type="match status" value="1"/>
</dbReference>
<dbReference type="STRING" id="1293054.HSACCH_01895"/>
<comment type="caution">
    <text evidence="5">The sequence shown here is derived from an EMBL/GenBank/DDBJ whole genome shotgun (WGS) entry which is preliminary data.</text>
</comment>
<evidence type="ECO:0000313" key="6">
    <source>
        <dbReference type="Proteomes" id="UP000012063"/>
    </source>
</evidence>
<accession>M5EFZ4</accession>
<evidence type="ECO:0000256" key="1">
    <source>
        <dbReference type="ARBA" id="ARBA00022737"/>
    </source>
</evidence>
<dbReference type="PROSITE" id="PS50206">
    <property type="entry name" value="RHODANESE_3"/>
    <property type="match status" value="2"/>
</dbReference>
<dbReference type="Proteomes" id="UP000012063">
    <property type="component" value="Unassembled WGS sequence"/>
</dbReference>
<name>M5EFZ4_9FIRM</name>
<dbReference type="InterPro" id="IPR001763">
    <property type="entry name" value="Rhodanese-like_dom"/>
</dbReference>
<evidence type="ECO:0000313" key="5">
    <source>
        <dbReference type="EMBL" id="CCU80157.1"/>
    </source>
</evidence>
<proteinExistence type="predicted"/>
<dbReference type="CDD" id="cd01449">
    <property type="entry name" value="TST_Repeat_2"/>
    <property type="match status" value="1"/>
</dbReference>
<dbReference type="GO" id="GO:0004792">
    <property type="term" value="F:thiosulfate-cyanide sulfurtransferase activity"/>
    <property type="evidence" value="ECO:0007669"/>
    <property type="project" value="UniProtKB-EC"/>
</dbReference>
<dbReference type="SMART" id="SM00450">
    <property type="entry name" value="RHOD"/>
    <property type="match status" value="2"/>
</dbReference>
<organism evidence="5 6">
    <name type="scientific">Halanaerobium saccharolyticum subsp. saccharolyticum DSM 6643</name>
    <dbReference type="NCBI Taxonomy" id="1293054"/>
    <lineage>
        <taxon>Bacteria</taxon>
        <taxon>Bacillati</taxon>
        <taxon>Bacillota</taxon>
        <taxon>Clostridia</taxon>
        <taxon>Halanaerobiales</taxon>
        <taxon>Halanaerobiaceae</taxon>
        <taxon>Halanaerobium</taxon>
    </lineage>
</organism>
<keyword evidence="6" id="KW-1185">Reference proteome</keyword>
<dbReference type="Gene3D" id="3.40.250.10">
    <property type="entry name" value="Rhodanese-like domain"/>
    <property type="match status" value="2"/>
</dbReference>
<keyword evidence="3 5" id="KW-0808">Transferase</keyword>
<dbReference type="CDD" id="cd01448">
    <property type="entry name" value="TST_Repeat_1"/>
    <property type="match status" value="1"/>
</dbReference>